<evidence type="ECO:0000256" key="5">
    <source>
        <dbReference type="ARBA" id="ARBA00022989"/>
    </source>
</evidence>
<feature type="domain" description="Mce/MlaD" evidence="8">
    <location>
        <begin position="53"/>
        <end position="144"/>
    </location>
</feature>
<dbReference type="STRING" id="42253.NITMOv2_4701"/>
<keyword evidence="3" id="KW-0997">Cell inner membrane</keyword>
<evidence type="ECO:0000256" key="7">
    <source>
        <dbReference type="SAM" id="Phobius"/>
    </source>
</evidence>
<organism evidence="9 10">
    <name type="scientific">Nitrospira moscoviensis</name>
    <dbReference type="NCBI Taxonomy" id="42253"/>
    <lineage>
        <taxon>Bacteria</taxon>
        <taxon>Pseudomonadati</taxon>
        <taxon>Nitrospirota</taxon>
        <taxon>Nitrospiria</taxon>
        <taxon>Nitrospirales</taxon>
        <taxon>Nitrospiraceae</taxon>
        <taxon>Nitrospira</taxon>
    </lineage>
</organism>
<proteinExistence type="predicted"/>
<sequence length="548" mass="60409">MMTNRPHDTAIPEIPDAVAAPKGRWYLHLVWLVPIIAALIGGWLAFKAIWDQGPTITITFRAAEGLEANKTKIKYKDVDIGEVKQVMISEDLTQVIVTAEMSKRFSPYLRDDTRFWIVRPRIAFGQVSGIGTLFSGAYIGLDVGSSAEARRDFQGLEAPPVFTGDVAGRQFIIKGPDQGSIDVGTSVYLRRVPVGRVLAANLDQDGAGVTLTVFVEAPYDRFVTENTRFWNASGVDVTLDSTGFMVQTQSLATIVLGGIAFETPDGTVAMEEAKEHTIFRLFENRAQAMKAPDKQAIRFAASFTESLRGLTVGSPVEFHGISVGEITSIGAEYDAHTQTYHFPVEFSLHPDRLARHFKNNLMREEDTGLTTKDKINALVEHGLRAQLNTGSFLTGQLFVALDFFPDVEKAAADWTRDPPELPTIPGGLSGIERNLSNLAKKLDKVPFDAIATDVRHTLLSMRTALQRTEHLVQRVDEQLLPTALATIAESKQALQSVERLTASNSPLQQDAREAMRQLGRASQSLQTLADYLDRHPEALIRGRKDDNP</sequence>
<feature type="transmembrane region" description="Helical" evidence="7">
    <location>
        <begin position="25"/>
        <end position="46"/>
    </location>
</feature>
<evidence type="ECO:0000259" key="8">
    <source>
        <dbReference type="Pfam" id="PF02470"/>
    </source>
</evidence>
<name>A0A0K2GJE9_NITMO</name>
<dbReference type="Proteomes" id="UP000069205">
    <property type="component" value="Chromosome"/>
</dbReference>
<keyword evidence="4 7" id="KW-0812">Transmembrane</keyword>
<accession>A0A0K2GJE9</accession>
<dbReference type="EMBL" id="CP011801">
    <property type="protein sequence ID" value="ALA61070.1"/>
    <property type="molecule type" value="Genomic_DNA"/>
</dbReference>
<dbReference type="AlphaFoldDB" id="A0A0K2GJE9"/>
<evidence type="ECO:0000256" key="1">
    <source>
        <dbReference type="ARBA" id="ARBA00004533"/>
    </source>
</evidence>
<feature type="domain" description="Mce/MlaD" evidence="8">
    <location>
        <begin position="297"/>
        <end position="403"/>
    </location>
</feature>
<dbReference type="InterPro" id="IPR051800">
    <property type="entry name" value="PqiA-PqiB_transport"/>
</dbReference>
<dbReference type="InterPro" id="IPR003399">
    <property type="entry name" value="Mce/MlaD"/>
</dbReference>
<keyword evidence="10" id="KW-1185">Reference proteome</keyword>
<dbReference type="PATRIC" id="fig|42253.5.peg.4634"/>
<evidence type="ECO:0000313" key="9">
    <source>
        <dbReference type="EMBL" id="ALA61070.1"/>
    </source>
</evidence>
<evidence type="ECO:0000313" key="10">
    <source>
        <dbReference type="Proteomes" id="UP000069205"/>
    </source>
</evidence>
<keyword evidence="2" id="KW-1003">Cell membrane</keyword>
<protein>
    <submittedName>
        <fullName evidence="9">PqiB family protein</fullName>
    </submittedName>
</protein>
<dbReference type="Pfam" id="PF02470">
    <property type="entry name" value="MlaD"/>
    <property type="match status" value="3"/>
</dbReference>
<evidence type="ECO:0000256" key="4">
    <source>
        <dbReference type="ARBA" id="ARBA00022692"/>
    </source>
</evidence>
<evidence type="ECO:0000256" key="6">
    <source>
        <dbReference type="ARBA" id="ARBA00023136"/>
    </source>
</evidence>
<feature type="domain" description="Mce/MlaD" evidence="8">
    <location>
        <begin position="170"/>
        <end position="235"/>
    </location>
</feature>
<dbReference type="OrthoDB" id="9806984at2"/>
<evidence type="ECO:0000256" key="2">
    <source>
        <dbReference type="ARBA" id="ARBA00022475"/>
    </source>
</evidence>
<dbReference type="PANTHER" id="PTHR30462:SF0">
    <property type="entry name" value="INTERMEMBRANE TRANSPORT PROTEIN YEBT"/>
    <property type="match status" value="1"/>
</dbReference>
<dbReference type="KEGG" id="nmv:NITMOv2_4701"/>
<keyword evidence="6 7" id="KW-0472">Membrane</keyword>
<keyword evidence="5 7" id="KW-1133">Transmembrane helix</keyword>
<dbReference type="GO" id="GO:0005886">
    <property type="term" value="C:plasma membrane"/>
    <property type="evidence" value="ECO:0007669"/>
    <property type="project" value="UniProtKB-SubCell"/>
</dbReference>
<reference evidence="9 10" key="1">
    <citation type="journal article" date="2015" name="Proc. Natl. Acad. Sci. U.S.A.">
        <title>Expanded metabolic versatility of ubiquitous nitrite-oxidizing bacteria from the genus Nitrospira.</title>
        <authorList>
            <person name="Koch H."/>
            <person name="Lucker S."/>
            <person name="Albertsen M."/>
            <person name="Kitzinger K."/>
            <person name="Herbold C."/>
            <person name="Spieck E."/>
            <person name="Nielsen P.H."/>
            <person name="Wagner M."/>
            <person name="Daims H."/>
        </authorList>
    </citation>
    <scope>NUCLEOTIDE SEQUENCE [LARGE SCALE GENOMIC DNA]</scope>
    <source>
        <strain evidence="9 10">NSP M-1</strain>
    </source>
</reference>
<dbReference type="PANTHER" id="PTHR30462">
    <property type="entry name" value="INTERMEMBRANE TRANSPORT PROTEIN PQIB-RELATED"/>
    <property type="match status" value="1"/>
</dbReference>
<evidence type="ECO:0000256" key="3">
    <source>
        <dbReference type="ARBA" id="ARBA00022519"/>
    </source>
</evidence>
<gene>
    <name evidence="9" type="ORF">NITMOv2_4701</name>
</gene>
<comment type="subcellular location">
    <subcellularLocation>
        <location evidence="1">Cell inner membrane</location>
    </subcellularLocation>
</comment>